<dbReference type="Proteomes" id="UP000249056">
    <property type="component" value="Unassembled WGS sequence"/>
</dbReference>
<comment type="caution">
    <text evidence="2">The sequence shown here is derived from an EMBL/GenBank/DDBJ whole genome shotgun (WGS) entry which is preliminary data.</text>
</comment>
<proteinExistence type="predicted"/>
<organism evidence="2 3">
    <name type="scientific">Monilinia fructigena</name>
    <dbReference type="NCBI Taxonomy" id="38457"/>
    <lineage>
        <taxon>Eukaryota</taxon>
        <taxon>Fungi</taxon>
        <taxon>Dikarya</taxon>
        <taxon>Ascomycota</taxon>
        <taxon>Pezizomycotina</taxon>
        <taxon>Leotiomycetes</taxon>
        <taxon>Helotiales</taxon>
        <taxon>Sclerotiniaceae</taxon>
        <taxon>Monilinia</taxon>
    </lineage>
</organism>
<gene>
    <name evidence="2" type="ORF">DID88_008821</name>
</gene>
<accession>A0A395J7I3</accession>
<sequence length="224" mass="25338">MLKAEDPMKKTFLSLSFLELIWSLFGLTNLGLIIIARSTLPVQLELHPYLPNGTQRTNIFPPAWQYSLPTHNQPQIPPQTVNSEDLHRPKNFKTLNWKNSLLNSVQSSHIKTRKFFGKLLTNIKTLPPKSKLILVSGVRPDILKGGYRDPYTRIHYATHNTGPKFNHNGDKGVKREEPPIPVEAVKKVKRGEAPVIGRRPRNSMPRNVVDEADVPATIPQPLVI</sequence>
<keyword evidence="3" id="KW-1185">Reference proteome</keyword>
<keyword evidence="1" id="KW-0812">Transmembrane</keyword>
<dbReference type="EMBL" id="QKRW01000002">
    <property type="protein sequence ID" value="RAL68108.1"/>
    <property type="molecule type" value="Genomic_DNA"/>
</dbReference>
<evidence type="ECO:0000313" key="3">
    <source>
        <dbReference type="Proteomes" id="UP000249056"/>
    </source>
</evidence>
<keyword evidence="1" id="KW-0472">Membrane</keyword>
<keyword evidence="1" id="KW-1133">Transmembrane helix</keyword>
<evidence type="ECO:0000256" key="1">
    <source>
        <dbReference type="SAM" id="Phobius"/>
    </source>
</evidence>
<name>A0A395J7I3_9HELO</name>
<dbReference type="OrthoDB" id="3504467at2759"/>
<evidence type="ECO:0000313" key="2">
    <source>
        <dbReference type="EMBL" id="RAL68108.1"/>
    </source>
</evidence>
<feature type="transmembrane region" description="Helical" evidence="1">
    <location>
        <begin position="12"/>
        <end position="36"/>
    </location>
</feature>
<dbReference type="AlphaFoldDB" id="A0A395J7I3"/>
<reference evidence="2 3" key="1">
    <citation type="submission" date="2018-06" db="EMBL/GenBank/DDBJ databases">
        <title>Genome Sequence of the Brown Rot Fungal Pathogen Monilinia fructigena.</title>
        <authorList>
            <person name="Landi L."/>
            <person name="De Miccolis Angelini R.M."/>
            <person name="Pollastro S."/>
            <person name="Abate D."/>
            <person name="Faretra F."/>
            <person name="Romanazzi G."/>
        </authorList>
    </citation>
    <scope>NUCLEOTIDE SEQUENCE [LARGE SCALE GENOMIC DNA]</scope>
    <source>
        <strain evidence="2 3">Mfrg269</strain>
    </source>
</reference>
<protein>
    <submittedName>
        <fullName evidence="2">Uncharacterized protein</fullName>
    </submittedName>
</protein>